<evidence type="ECO:0000256" key="8">
    <source>
        <dbReference type="ARBA" id="ARBA00023016"/>
    </source>
</evidence>
<dbReference type="HAMAP" id="MF_01498">
    <property type="entry name" value="RadA_bact"/>
    <property type="match status" value="1"/>
</dbReference>
<evidence type="ECO:0000256" key="6">
    <source>
        <dbReference type="ARBA" id="ARBA00022833"/>
    </source>
</evidence>
<keyword evidence="8 11" id="KW-0346">Stress response</keyword>
<evidence type="ECO:0000313" key="16">
    <source>
        <dbReference type="Proteomes" id="UP001320209"/>
    </source>
</evidence>
<dbReference type="Pfam" id="PF18073">
    <property type="entry name" value="Zn_ribbon_LapB"/>
    <property type="match status" value="1"/>
</dbReference>
<dbReference type="PANTHER" id="PTHR32472">
    <property type="entry name" value="DNA REPAIR PROTEIN RADA"/>
    <property type="match status" value="1"/>
</dbReference>
<keyword evidence="5" id="KW-0378">Hydrolase</keyword>
<evidence type="ECO:0000256" key="2">
    <source>
        <dbReference type="ARBA" id="ARBA00022741"/>
    </source>
</evidence>
<keyword evidence="2 11" id="KW-0547">Nucleotide-binding</keyword>
<dbReference type="NCBIfam" id="TIGR00416">
    <property type="entry name" value="sms"/>
    <property type="match status" value="1"/>
</dbReference>
<dbReference type="InterPro" id="IPR014721">
    <property type="entry name" value="Ribsml_uS5_D2-typ_fold_subgr"/>
</dbReference>
<dbReference type="InterPro" id="IPR041166">
    <property type="entry name" value="Rubredoxin_2"/>
</dbReference>
<evidence type="ECO:0000256" key="9">
    <source>
        <dbReference type="ARBA" id="ARBA00023125"/>
    </source>
</evidence>
<keyword evidence="3 11" id="KW-0227">DNA damage</keyword>
<evidence type="ECO:0000256" key="12">
    <source>
        <dbReference type="NCBIfam" id="TIGR00416"/>
    </source>
</evidence>
<evidence type="ECO:0000256" key="4">
    <source>
        <dbReference type="ARBA" id="ARBA00022771"/>
    </source>
</evidence>
<dbReference type="PROSITE" id="PS50162">
    <property type="entry name" value="RECA_2"/>
    <property type="match status" value="1"/>
</dbReference>
<dbReference type="InterPro" id="IPR027417">
    <property type="entry name" value="P-loop_NTPase"/>
</dbReference>
<protein>
    <recommendedName>
        <fullName evidence="11 12">DNA repair protein RadA</fullName>
    </recommendedName>
</protein>
<evidence type="ECO:0000256" key="7">
    <source>
        <dbReference type="ARBA" id="ARBA00022840"/>
    </source>
</evidence>
<keyword evidence="4 13" id="KW-0863">Zinc-finger</keyword>
<organism evidence="15 16">
    <name type="scientific">Candidatus Hydrogenosomobacter endosymbioticus</name>
    <dbReference type="NCBI Taxonomy" id="2558174"/>
    <lineage>
        <taxon>Bacteria</taxon>
        <taxon>Pseudomonadati</taxon>
        <taxon>Pseudomonadota</taxon>
        <taxon>Alphaproteobacteria</taxon>
        <taxon>Holosporales</taxon>
        <taxon>Holosporaceae</taxon>
        <taxon>Candidatus Hydrogenosomobacter</taxon>
    </lineage>
</organism>
<keyword evidence="16" id="KW-1185">Reference proteome</keyword>
<evidence type="ECO:0000256" key="1">
    <source>
        <dbReference type="ARBA" id="ARBA00022723"/>
    </source>
</evidence>
<dbReference type="EMBL" id="AP025225">
    <property type="protein sequence ID" value="BDB96328.1"/>
    <property type="molecule type" value="Genomic_DNA"/>
</dbReference>
<dbReference type="PANTHER" id="PTHR32472:SF10">
    <property type="entry name" value="DNA REPAIR PROTEIN RADA-LIKE PROTEIN"/>
    <property type="match status" value="1"/>
</dbReference>
<dbReference type="SUPFAM" id="SSF54211">
    <property type="entry name" value="Ribosomal protein S5 domain 2-like"/>
    <property type="match status" value="1"/>
</dbReference>
<comment type="function">
    <text evidence="13">DNA-dependent ATPase involved in processing of recombination intermediates, plays a role in repairing DNA breaks. Stimulates the branch migration of RecA-mediated strand transfer reactions, allowing the 3' invading strand to extend heteroduplex DNA faster. Binds ssDNA in the presence of ADP but not other nucleotides, has ATPase activity that is stimulated by ssDNA and various branched DNA structures, but inhibited by SSB. Does not have RecA's homology-searching function.</text>
</comment>
<evidence type="ECO:0000256" key="13">
    <source>
        <dbReference type="RuleBase" id="RU003555"/>
    </source>
</evidence>
<accession>A0ABM7V956</accession>
<keyword evidence="6 13" id="KW-0862">Zinc</keyword>
<feature type="binding site" evidence="11">
    <location>
        <begin position="92"/>
        <end position="99"/>
    </location>
    <ligand>
        <name>ATP</name>
        <dbReference type="ChEBI" id="CHEBI:30616"/>
    </ligand>
</feature>
<dbReference type="Pfam" id="PF13541">
    <property type="entry name" value="ChlI"/>
    <property type="match status" value="1"/>
</dbReference>
<evidence type="ECO:0000259" key="14">
    <source>
        <dbReference type="PROSITE" id="PS50162"/>
    </source>
</evidence>
<dbReference type="PRINTS" id="PR01874">
    <property type="entry name" value="DNAREPAIRADA"/>
</dbReference>
<dbReference type="Gene3D" id="3.30.230.10">
    <property type="match status" value="1"/>
</dbReference>
<comment type="similarity">
    <text evidence="11 13">Belongs to the RecA family. RadA subfamily.</text>
</comment>
<sequence>MRDPMRYVCQSCGSVYAKWKGKCDQCEQWNSLIAQNGEICSVEDSAYDHSITLSPVSSRTEAKIERITIGIDELDRVCGGGVVKGSVCLVSGDPGIGKSTLLLQMAAALSEKIPSAYISGEEGVTQIKMRAERLGVGASSVQLASSSNIRAIISAIKSMIKSEAGAQESKYKNSIPAFVVIDSIQTMASPRIDASAGTLSQVRECSNELVNFAKSTGVAVVLVGHITKEGLVAGPKVLEHVVDTVLYFEGERGNPYRLLRTVKNRFGPTDEIGVFDMTKDGLREVKNPSALFLSSRSSGSVGACVLACMEGSRPILVEMQALATKSFLASPRRAVVGWDSNRLSMILAVLEARCKINFSQKDVFLSVLGGLRIIEPGADLCAAFALVSCVKNRPFQNDAIAFGEIGLTGEIRPVAYADQRIKEAQKLGFKKVFMPFFKQKSQKLDFPLEVISINHVMQLIDHI</sequence>
<name>A0ABM7V956_9PROT</name>
<keyword evidence="10 11" id="KW-0234">DNA repair</keyword>
<feature type="region of interest" description="Lon-protease-like" evidence="11">
    <location>
        <begin position="362"/>
        <end position="463"/>
    </location>
</feature>
<comment type="domain">
    <text evidence="11">The middle region has homology to RecA with ATPase motifs including the RadA KNRFG motif, while the C-terminus is homologous to Lon protease.</text>
</comment>
<feature type="domain" description="RecA family profile 1" evidence="14">
    <location>
        <begin position="63"/>
        <end position="226"/>
    </location>
</feature>
<comment type="function">
    <text evidence="11">Plays a role in repairing double-strand DNA breaks, probably involving stabilizing or processing branched DNA or blocked replication forks.</text>
</comment>
<dbReference type="InterPro" id="IPR003593">
    <property type="entry name" value="AAA+_ATPase"/>
</dbReference>
<evidence type="ECO:0000256" key="3">
    <source>
        <dbReference type="ARBA" id="ARBA00022763"/>
    </source>
</evidence>
<dbReference type="Gene3D" id="3.40.50.300">
    <property type="entry name" value="P-loop containing nucleotide triphosphate hydrolases"/>
    <property type="match status" value="1"/>
</dbReference>
<feature type="short sequence motif" description="RadA KNRFG motif" evidence="11">
    <location>
        <begin position="263"/>
        <end position="267"/>
    </location>
</feature>
<dbReference type="Pfam" id="PF06745">
    <property type="entry name" value="ATPase"/>
    <property type="match status" value="1"/>
</dbReference>
<evidence type="ECO:0000256" key="10">
    <source>
        <dbReference type="ARBA" id="ARBA00023204"/>
    </source>
</evidence>
<dbReference type="CDD" id="cd01121">
    <property type="entry name" value="RadA_SMS_N"/>
    <property type="match status" value="1"/>
</dbReference>
<keyword evidence="7 11" id="KW-0067">ATP-binding</keyword>
<dbReference type="SUPFAM" id="SSF52540">
    <property type="entry name" value="P-loop containing nucleoside triphosphate hydrolases"/>
    <property type="match status" value="1"/>
</dbReference>
<gene>
    <name evidence="11 15" type="primary">radA</name>
    <name evidence="15" type="ORF">HYD_4610</name>
</gene>
<evidence type="ECO:0000256" key="5">
    <source>
        <dbReference type="ARBA" id="ARBA00022801"/>
    </source>
</evidence>
<dbReference type="InterPro" id="IPR020568">
    <property type="entry name" value="Ribosomal_Su5_D2-typ_SF"/>
</dbReference>
<proteinExistence type="inferred from homology"/>
<dbReference type="Proteomes" id="UP001320209">
    <property type="component" value="Chromosome"/>
</dbReference>
<dbReference type="InterPro" id="IPR004504">
    <property type="entry name" value="DNA_repair_RadA"/>
</dbReference>
<dbReference type="InterPro" id="IPR014774">
    <property type="entry name" value="KaiC-like_dom"/>
</dbReference>
<keyword evidence="9 11" id="KW-0238">DNA-binding</keyword>
<dbReference type="InterPro" id="IPR020588">
    <property type="entry name" value="RecA_ATP-bd"/>
</dbReference>
<evidence type="ECO:0000256" key="11">
    <source>
        <dbReference type="HAMAP-Rule" id="MF_01498"/>
    </source>
</evidence>
<keyword evidence="1 11" id="KW-0479">Metal-binding</keyword>
<dbReference type="SMART" id="SM00382">
    <property type="entry name" value="AAA"/>
    <property type="match status" value="1"/>
</dbReference>
<reference evidence="15" key="1">
    <citation type="submission" date="2021-10" db="EMBL/GenBank/DDBJ databases">
        <title>Genome Sequence of The Candidatus Hydrogeosomobacter endosymbioticus, an Intracellular Bacterial Symbiont of the Anaerobic Ciliate GW7.</title>
        <authorList>
            <person name="Shiohama Y."/>
            <person name="Shinzato N."/>
        </authorList>
    </citation>
    <scope>NUCLEOTIDE SEQUENCE [LARGE SCALE GENOMIC DNA]</scope>
    <source>
        <strain evidence="15">200920</strain>
    </source>
</reference>
<evidence type="ECO:0000313" key="15">
    <source>
        <dbReference type="EMBL" id="BDB96328.1"/>
    </source>
</evidence>